<dbReference type="GO" id="GO:0009035">
    <property type="term" value="F:type I site-specific deoxyribonuclease activity"/>
    <property type="evidence" value="ECO:0007669"/>
    <property type="project" value="UniProtKB-EC"/>
</dbReference>
<keyword evidence="3" id="KW-0378">Hydrolase</keyword>
<organism evidence="3 4">
    <name type="scientific">Methanosarcina siciliae HI350</name>
    <dbReference type="NCBI Taxonomy" id="1434119"/>
    <lineage>
        <taxon>Archaea</taxon>
        <taxon>Methanobacteriati</taxon>
        <taxon>Methanobacteriota</taxon>
        <taxon>Stenosarchaea group</taxon>
        <taxon>Methanomicrobia</taxon>
        <taxon>Methanosarcinales</taxon>
        <taxon>Methanosarcinaceae</taxon>
        <taxon>Methanosarcina</taxon>
    </lineage>
</organism>
<proteinExistence type="predicted"/>
<evidence type="ECO:0000313" key="3">
    <source>
        <dbReference type="EMBL" id="AKB32021.1"/>
    </source>
</evidence>
<accession>A0A0E3LAH3</accession>
<keyword evidence="2" id="KW-0238">DNA-binding</keyword>
<dbReference type="EC" id="3.1.21.3" evidence="3"/>
<dbReference type="SUPFAM" id="SSF116734">
    <property type="entry name" value="DNA methylase specificity domain"/>
    <property type="match status" value="1"/>
</dbReference>
<evidence type="ECO:0000256" key="1">
    <source>
        <dbReference type="ARBA" id="ARBA00022747"/>
    </source>
</evidence>
<reference evidence="3 4" key="1">
    <citation type="submission" date="2014-07" db="EMBL/GenBank/DDBJ databases">
        <title>Methanogenic archaea and the global carbon cycle.</title>
        <authorList>
            <person name="Henriksen J.R."/>
            <person name="Luke J."/>
            <person name="Reinhart S."/>
            <person name="Benedict M.N."/>
            <person name="Youngblut N.D."/>
            <person name="Metcalf M.E."/>
            <person name="Whitaker R.J."/>
            <person name="Metcalf W.W."/>
        </authorList>
    </citation>
    <scope>NUCLEOTIDE SEQUENCE [LARGE SCALE GENOMIC DNA]</scope>
    <source>
        <strain evidence="3 4">HI350</strain>
    </source>
</reference>
<keyword evidence="1" id="KW-0680">Restriction system</keyword>
<dbReference type="Gene3D" id="3.90.220.20">
    <property type="entry name" value="DNA methylase specificity domains"/>
    <property type="match status" value="1"/>
</dbReference>
<dbReference type="Proteomes" id="UP000033092">
    <property type="component" value="Chromosome"/>
</dbReference>
<evidence type="ECO:0000256" key="2">
    <source>
        <dbReference type="ARBA" id="ARBA00023125"/>
    </source>
</evidence>
<dbReference type="GO" id="GO:0003677">
    <property type="term" value="F:DNA binding"/>
    <property type="evidence" value="ECO:0007669"/>
    <property type="project" value="UniProtKB-KW"/>
</dbReference>
<protein>
    <submittedName>
        <fullName evidence="3">Type I restriction-modification system, specificity subunit S</fullName>
        <ecNumber evidence="3">3.1.21.3</ecNumber>
    </submittedName>
</protein>
<dbReference type="AlphaFoldDB" id="A0A0E3LAH3"/>
<dbReference type="InterPro" id="IPR044946">
    <property type="entry name" value="Restrct_endonuc_typeI_TRD_sf"/>
</dbReference>
<dbReference type="KEGG" id="msz:MSSIH_1331"/>
<dbReference type="GO" id="GO:0009307">
    <property type="term" value="P:DNA restriction-modification system"/>
    <property type="evidence" value="ECO:0007669"/>
    <property type="project" value="UniProtKB-KW"/>
</dbReference>
<dbReference type="HOGENOM" id="CLU_3338530_0_0_2"/>
<dbReference type="EMBL" id="CP009507">
    <property type="protein sequence ID" value="AKB32021.1"/>
    <property type="molecule type" value="Genomic_DNA"/>
</dbReference>
<sequence length="37" mass="3954">MVDSELGKIPEGWEVGNILDFANLLSGGTPKTSVSEY</sequence>
<dbReference type="Gene3D" id="1.10.287.1120">
    <property type="entry name" value="Bipartite methylase S protein"/>
    <property type="match status" value="1"/>
</dbReference>
<gene>
    <name evidence="3" type="ORF">MSSIH_1331</name>
</gene>
<name>A0A0E3LAH3_9EURY</name>
<evidence type="ECO:0000313" key="4">
    <source>
        <dbReference type="Proteomes" id="UP000033092"/>
    </source>
</evidence>
<dbReference type="PATRIC" id="fig|1434119.4.peg.1690"/>